<dbReference type="Proteomes" id="UP000783390">
    <property type="component" value="Unassembled WGS sequence"/>
</dbReference>
<evidence type="ECO:0000259" key="1">
    <source>
        <dbReference type="Pfam" id="PF13614"/>
    </source>
</evidence>
<dbReference type="SUPFAM" id="SSF52540">
    <property type="entry name" value="P-loop containing nucleoside triphosphate hydrolases"/>
    <property type="match status" value="1"/>
</dbReference>
<dbReference type="InterPro" id="IPR027417">
    <property type="entry name" value="P-loop_NTPase"/>
</dbReference>
<organism evidence="2 3">
    <name type="scientific">Clostridium moniliforme</name>
    <dbReference type="NCBI Taxonomy" id="39489"/>
    <lineage>
        <taxon>Bacteria</taxon>
        <taxon>Bacillati</taxon>
        <taxon>Bacillota</taxon>
        <taxon>Clostridia</taxon>
        <taxon>Eubacteriales</taxon>
        <taxon>Clostridiaceae</taxon>
        <taxon>Clostridium</taxon>
    </lineage>
</organism>
<proteinExistence type="predicted"/>
<comment type="caution">
    <text evidence="2">The sequence shown here is derived from an EMBL/GenBank/DDBJ whole genome shotgun (WGS) entry which is preliminary data.</text>
</comment>
<dbReference type="InterPro" id="IPR025669">
    <property type="entry name" value="AAA_dom"/>
</dbReference>
<accession>A0ABS4F3H3</accession>
<dbReference type="InterPro" id="IPR050678">
    <property type="entry name" value="DNA_Partitioning_ATPase"/>
</dbReference>
<dbReference type="RefSeq" id="WP_209797715.1">
    <property type="nucleotide sequence ID" value="NZ_JAGGJZ010000012.1"/>
</dbReference>
<dbReference type="PANTHER" id="PTHR13696">
    <property type="entry name" value="P-LOOP CONTAINING NUCLEOSIDE TRIPHOSPHATE HYDROLASE"/>
    <property type="match status" value="1"/>
</dbReference>
<dbReference type="Pfam" id="PF13614">
    <property type="entry name" value="AAA_31"/>
    <property type="match status" value="1"/>
</dbReference>
<dbReference type="PANTHER" id="PTHR13696:SF52">
    <property type="entry name" value="PARA FAMILY PROTEIN CT_582"/>
    <property type="match status" value="1"/>
</dbReference>
<name>A0ABS4F3H3_9CLOT</name>
<protein>
    <submittedName>
        <fullName evidence="2">Chromosome partitioning protein</fullName>
    </submittedName>
</protein>
<dbReference type="EMBL" id="JAGGJZ010000012">
    <property type="protein sequence ID" value="MBP1890801.1"/>
    <property type="molecule type" value="Genomic_DNA"/>
</dbReference>
<keyword evidence="3" id="KW-1185">Reference proteome</keyword>
<dbReference type="CDD" id="cd02042">
    <property type="entry name" value="ParAB_family"/>
    <property type="match status" value="1"/>
</dbReference>
<gene>
    <name evidence="2" type="ORF">J2Z53_002419</name>
</gene>
<sequence>MKIICIFNQKGGVGKTTTNINLASYLAMAGYKVLTIDMDPQGNTTSGLGLDKRSLEFSMYDVITSDVTLKDVIIHSDLISNLYIAPSTMELAGAEVEVIGKDNRERILLDKISEVKDDFDFIFIDCPPSLGVLTINALTTCNSVLIPIQCEFYALEGVGQLINTIKLVKKSLNPKLDIEGVIMTMYDYRTNLSNEVFNEVKKFFKDSVYESTIPRNIRLAESPSFGLPIMLYDEKCKGANAYSKLTEEFLKRQGIMKGENK</sequence>
<evidence type="ECO:0000313" key="2">
    <source>
        <dbReference type="EMBL" id="MBP1890801.1"/>
    </source>
</evidence>
<reference evidence="2 3" key="1">
    <citation type="submission" date="2021-03" db="EMBL/GenBank/DDBJ databases">
        <title>Genomic Encyclopedia of Type Strains, Phase IV (KMG-IV): sequencing the most valuable type-strain genomes for metagenomic binning, comparative biology and taxonomic classification.</title>
        <authorList>
            <person name="Goeker M."/>
        </authorList>
    </citation>
    <scope>NUCLEOTIDE SEQUENCE [LARGE SCALE GENOMIC DNA]</scope>
    <source>
        <strain evidence="2 3">DSM 3984</strain>
    </source>
</reference>
<feature type="domain" description="AAA" evidence="1">
    <location>
        <begin position="1"/>
        <end position="178"/>
    </location>
</feature>
<dbReference type="Gene3D" id="3.40.50.300">
    <property type="entry name" value="P-loop containing nucleotide triphosphate hydrolases"/>
    <property type="match status" value="1"/>
</dbReference>
<evidence type="ECO:0000313" key="3">
    <source>
        <dbReference type="Proteomes" id="UP000783390"/>
    </source>
</evidence>